<dbReference type="PROSITE" id="PS50110">
    <property type="entry name" value="RESPONSE_REGULATORY"/>
    <property type="match status" value="1"/>
</dbReference>
<reference evidence="9 10" key="1">
    <citation type="submission" date="2020-08" db="EMBL/GenBank/DDBJ databases">
        <authorList>
            <person name="Liu C."/>
            <person name="Sun Q."/>
        </authorList>
    </citation>
    <scope>NUCLEOTIDE SEQUENCE [LARGE SCALE GENOMIC DNA]</scope>
    <source>
        <strain evidence="9 10">NSJ-29</strain>
    </source>
</reference>
<keyword evidence="3" id="KW-0238">DNA-binding</keyword>
<evidence type="ECO:0000259" key="8">
    <source>
        <dbReference type="PROSITE" id="PS50110"/>
    </source>
</evidence>
<dbReference type="SMART" id="SM00448">
    <property type="entry name" value="REC"/>
    <property type="match status" value="1"/>
</dbReference>
<dbReference type="GO" id="GO:0043565">
    <property type="term" value="F:sequence-specific DNA binding"/>
    <property type="evidence" value="ECO:0007669"/>
    <property type="project" value="InterPro"/>
</dbReference>
<dbReference type="Gene3D" id="1.10.10.60">
    <property type="entry name" value="Homeodomain-like"/>
    <property type="match status" value="2"/>
</dbReference>
<evidence type="ECO:0000256" key="2">
    <source>
        <dbReference type="ARBA" id="ARBA00023015"/>
    </source>
</evidence>
<proteinExistence type="predicted"/>
<dbReference type="Pfam" id="PF00072">
    <property type="entry name" value="Response_reg"/>
    <property type="match status" value="1"/>
</dbReference>
<dbReference type="InterPro" id="IPR001789">
    <property type="entry name" value="Sig_transdc_resp-reg_receiver"/>
</dbReference>
<organism evidence="9 10">
    <name type="scientific">Wansuia hejianensis</name>
    <dbReference type="NCBI Taxonomy" id="2763667"/>
    <lineage>
        <taxon>Bacteria</taxon>
        <taxon>Bacillati</taxon>
        <taxon>Bacillota</taxon>
        <taxon>Clostridia</taxon>
        <taxon>Lachnospirales</taxon>
        <taxon>Lachnospiraceae</taxon>
        <taxon>Wansuia</taxon>
    </lineage>
</organism>
<keyword evidence="6" id="KW-0597">Phosphoprotein</keyword>
<dbReference type="PANTHER" id="PTHR43280:SF2">
    <property type="entry name" value="HTH-TYPE TRANSCRIPTIONAL REGULATOR EXSA"/>
    <property type="match status" value="1"/>
</dbReference>
<feature type="domain" description="Response regulatory" evidence="8">
    <location>
        <begin position="3"/>
        <end position="121"/>
    </location>
</feature>
<dbReference type="GO" id="GO:0000160">
    <property type="term" value="P:phosphorelay signal transduction system"/>
    <property type="evidence" value="ECO:0007669"/>
    <property type="project" value="InterPro"/>
</dbReference>
<accession>A0A7G9GGP1</accession>
<keyword evidence="10" id="KW-1185">Reference proteome</keyword>
<evidence type="ECO:0000256" key="1">
    <source>
        <dbReference type="ARBA" id="ARBA00018672"/>
    </source>
</evidence>
<protein>
    <recommendedName>
        <fullName evidence="1">Stage 0 sporulation protein A homolog</fullName>
    </recommendedName>
</protein>
<dbReference type="SUPFAM" id="SSF46689">
    <property type="entry name" value="Homeodomain-like"/>
    <property type="match status" value="2"/>
</dbReference>
<name>A0A7G9GGP1_9FIRM</name>
<evidence type="ECO:0000256" key="3">
    <source>
        <dbReference type="ARBA" id="ARBA00023125"/>
    </source>
</evidence>
<dbReference type="PANTHER" id="PTHR43280">
    <property type="entry name" value="ARAC-FAMILY TRANSCRIPTIONAL REGULATOR"/>
    <property type="match status" value="1"/>
</dbReference>
<dbReference type="CDD" id="cd17536">
    <property type="entry name" value="REC_YesN-like"/>
    <property type="match status" value="1"/>
</dbReference>
<dbReference type="KEGG" id="whj:H9Q79_06775"/>
<evidence type="ECO:0000313" key="9">
    <source>
        <dbReference type="EMBL" id="QNM09973.1"/>
    </source>
</evidence>
<dbReference type="Gene3D" id="3.40.50.2300">
    <property type="match status" value="1"/>
</dbReference>
<feature type="domain" description="HTH araC/xylS-type" evidence="7">
    <location>
        <begin position="149"/>
        <end position="247"/>
    </location>
</feature>
<evidence type="ECO:0000259" key="7">
    <source>
        <dbReference type="PROSITE" id="PS01124"/>
    </source>
</evidence>
<dbReference type="SUPFAM" id="SSF52172">
    <property type="entry name" value="CheY-like"/>
    <property type="match status" value="1"/>
</dbReference>
<evidence type="ECO:0000256" key="5">
    <source>
        <dbReference type="ARBA" id="ARBA00024867"/>
    </source>
</evidence>
<dbReference type="GO" id="GO:0003700">
    <property type="term" value="F:DNA-binding transcription factor activity"/>
    <property type="evidence" value="ECO:0007669"/>
    <property type="project" value="InterPro"/>
</dbReference>
<dbReference type="RefSeq" id="WP_249329493.1">
    <property type="nucleotide sequence ID" value="NZ_CP060635.1"/>
</dbReference>
<comment type="function">
    <text evidence="5">May play the central regulatory role in sporulation. It may be an element of the effector pathway responsible for the activation of sporulation genes in response to nutritional stress. Spo0A may act in concert with spo0H (a sigma factor) to control the expression of some genes that are critical to the sporulation process.</text>
</comment>
<dbReference type="Proteomes" id="UP000515860">
    <property type="component" value="Chromosome"/>
</dbReference>
<gene>
    <name evidence="9" type="ORF">H9Q79_06775</name>
</gene>
<dbReference type="InterPro" id="IPR018060">
    <property type="entry name" value="HTH_AraC"/>
</dbReference>
<evidence type="ECO:0000313" key="10">
    <source>
        <dbReference type="Proteomes" id="UP000515860"/>
    </source>
</evidence>
<dbReference type="InterPro" id="IPR011006">
    <property type="entry name" value="CheY-like_superfamily"/>
</dbReference>
<sequence length="257" mass="29609">MYQVLLVDDEPAAISMERRIIQRKTEKFQIVGEVYGVDEAIAMYEKLKPEVILTDMKMPKKSGVELIKYVMQQGESNVICVAVSGYSDFDYVHDAFSYGAFDYLLKPLDPKKVEEVFRQIEKVLDEDKGKEDVSPLPPAGKISDQKMVEEIEKFIRKNLSGNNSILTICNTFGINQPYLSRIFKNCCNCTYNEFLTNIRIEEAKKMLETDDYLIGQIAEFTGFNGQFYFSRVFKNSTGYTPKEYRSKMQEERTGANE</sequence>
<evidence type="ECO:0000256" key="4">
    <source>
        <dbReference type="ARBA" id="ARBA00023163"/>
    </source>
</evidence>
<feature type="modified residue" description="4-aspartylphosphate" evidence="6">
    <location>
        <position position="55"/>
    </location>
</feature>
<dbReference type="PRINTS" id="PR00032">
    <property type="entry name" value="HTHARAC"/>
</dbReference>
<dbReference type="SMART" id="SM00342">
    <property type="entry name" value="HTH_ARAC"/>
    <property type="match status" value="1"/>
</dbReference>
<keyword evidence="4" id="KW-0804">Transcription</keyword>
<dbReference type="InterPro" id="IPR020449">
    <property type="entry name" value="Tscrpt_reg_AraC-type_HTH"/>
</dbReference>
<dbReference type="PROSITE" id="PS01124">
    <property type="entry name" value="HTH_ARAC_FAMILY_2"/>
    <property type="match status" value="1"/>
</dbReference>
<evidence type="ECO:0000256" key="6">
    <source>
        <dbReference type="PROSITE-ProRule" id="PRU00169"/>
    </source>
</evidence>
<dbReference type="Pfam" id="PF12833">
    <property type="entry name" value="HTH_18"/>
    <property type="match status" value="1"/>
</dbReference>
<keyword evidence="2" id="KW-0805">Transcription regulation</keyword>
<dbReference type="EMBL" id="CP060635">
    <property type="protein sequence ID" value="QNM09973.1"/>
    <property type="molecule type" value="Genomic_DNA"/>
</dbReference>
<dbReference type="InterPro" id="IPR009057">
    <property type="entry name" value="Homeodomain-like_sf"/>
</dbReference>
<dbReference type="AlphaFoldDB" id="A0A7G9GGP1"/>